<feature type="compositionally biased region" description="Basic and acidic residues" evidence="2">
    <location>
        <begin position="35"/>
        <end position="47"/>
    </location>
</feature>
<protein>
    <submittedName>
        <fullName evidence="5">Serpin family protein</fullName>
    </submittedName>
</protein>
<dbReference type="RefSeq" id="WP_190917584.1">
    <property type="nucleotide sequence ID" value="NZ_JACXIZ010000017.1"/>
</dbReference>
<dbReference type="Pfam" id="PF00079">
    <property type="entry name" value="Serpin"/>
    <property type="match status" value="1"/>
</dbReference>
<feature type="chain" id="PRO_5039080396" evidence="3">
    <location>
        <begin position="21"/>
        <end position="454"/>
    </location>
</feature>
<dbReference type="Gene3D" id="3.30.497.10">
    <property type="entry name" value="Antithrombin, subunit I, domain 2"/>
    <property type="match status" value="1"/>
</dbReference>
<evidence type="ECO:0000256" key="1">
    <source>
        <dbReference type="RuleBase" id="RU000411"/>
    </source>
</evidence>
<feature type="domain" description="Serpin" evidence="4">
    <location>
        <begin position="96"/>
        <end position="451"/>
    </location>
</feature>
<dbReference type="InterPro" id="IPR023795">
    <property type="entry name" value="Serpin_CS"/>
</dbReference>
<dbReference type="SUPFAM" id="SSF56574">
    <property type="entry name" value="Serpins"/>
    <property type="match status" value="1"/>
</dbReference>
<evidence type="ECO:0000313" key="6">
    <source>
        <dbReference type="Proteomes" id="UP000621560"/>
    </source>
</evidence>
<gene>
    <name evidence="5" type="ORF">IDH44_11060</name>
</gene>
<feature type="signal peptide" evidence="3">
    <location>
        <begin position="1"/>
        <end position="20"/>
    </location>
</feature>
<dbReference type="CDD" id="cd19588">
    <property type="entry name" value="serpin_miropin-like"/>
    <property type="match status" value="1"/>
</dbReference>
<name>A0A927GS71_9BACL</name>
<dbReference type="InterPro" id="IPR042185">
    <property type="entry name" value="Serpin_sf_2"/>
</dbReference>
<dbReference type="PROSITE" id="PS00284">
    <property type="entry name" value="SERPIN"/>
    <property type="match status" value="1"/>
</dbReference>
<organism evidence="5 6">
    <name type="scientific">Paenibacillus sabuli</name>
    <dbReference type="NCBI Taxonomy" id="2772509"/>
    <lineage>
        <taxon>Bacteria</taxon>
        <taxon>Bacillati</taxon>
        <taxon>Bacillota</taxon>
        <taxon>Bacilli</taxon>
        <taxon>Bacillales</taxon>
        <taxon>Paenibacillaceae</taxon>
        <taxon>Paenibacillus</taxon>
    </lineage>
</organism>
<dbReference type="GO" id="GO:0005615">
    <property type="term" value="C:extracellular space"/>
    <property type="evidence" value="ECO:0007669"/>
    <property type="project" value="InterPro"/>
</dbReference>
<feature type="region of interest" description="Disordered" evidence="2">
    <location>
        <begin position="85"/>
        <end position="105"/>
    </location>
</feature>
<dbReference type="SMART" id="SM00093">
    <property type="entry name" value="SERPIN"/>
    <property type="match status" value="1"/>
</dbReference>
<dbReference type="InterPro" id="IPR036186">
    <property type="entry name" value="Serpin_sf"/>
</dbReference>
<accession>A0A927GS71</accession>
<evidence type="ECO:0000313" key="5">
    <source>
        <dbReference type="EMBL" id="MBD2845730.1"/>
    </source>
</evidence>
<dbReference type="GO" id="GO:0004867">
    <property type="term" value="F:serine-type endopeptidase inhibitor activity"/>
    <property type="evidence" value="ECO:0007669"/>
    <property type="project" value="InterPro"/>
</dbReference>
<proteinExistence type="inferred from homology"/>
<dbReference type="PANTHER" id="PTHR11461">
    <property type="entry name" value="SERINE PROTEASE INHIBITOR, SERPIN"/>
    <property type="match status" value="1"/>
</dbReference>
<evidence type="ECO:0000256" key="2">
    <source>
        <dbReference type="SAM" id="MobiDB-lite"/>
    </source>
</evidence>
<keyword evidence="6" id="KW-1185">Reference proteome</keyword>
<dbReference type="EMBL" id="JACXIZ010000017">
    <property type="protein sequence ID" value="MBD2845730.1"/>
    <property type="molecule type" value="Genomic_DNA"/>
</dbReference>
<dbReference type="InterPro" id="IPR000215">
    <property type="entry name" value="Serpin_fam"/>
</dbReference>
<keyword evidence="3" id="KW-0732">Signal</keyword>
<sequence length="454" mass="49112">MHKKIGWRMRQPLIAGLVLAMLVTGCGGPQGNAPLKDEQPEEDRSVEPKQTSSYTAADLDPRIAEAHTAFGLALLRQLEDERVAAGEAEADGGTGKAANEASASPANRLISPTSIATIFALVANGARGATRDQMLETLGMHQLSPEVINEGHLVLADLLEHMKGEVELKLANSIWAREGVALREPFAAIGRQSYGAEAVEVDFEAPETAQRINEWVSAHTAARIDRIVSPELIKDQQLLLINALAFEGNWSAPFDEAQTRPAPFYAADGTSVQAETMHAKGWYGYQEGEGYQAIRLPYRGSDAALHLVLPAPGAELGTWVQELTLECWSELLDGYAYRQVELALPKFALEDEILLNEALESLGMNEPFDAAKADFGALAEQDLYVDAVKHKTRLEVDEQGTVAAAVTSVGMAASAPPEQAPAVMRVDRPFFLALVAEEYSELLFAGTVRRLAES</sequence>
<reference evidence="5" key="1">
    <citation type="submission" date="2020-09" db="EMBL/GenBank/DDBJ databases">
        <title>A novel bacterium of genus Paenibacillus, isolated from South China Sea.</title>
        <authorList>
            <person name="Huang H."/>
            <person name="Mo K."/>
            <person name="Hu Y."/>
        </authorList>
    </citation>
    <scope>NUCLEOTIDE SEQUENCE</scope>
    <source>
        <strain evidence="5">IB182496</strain>
    </source>
</reference>
<evidence type="ECO:0000256" key="3">
    <source>
        <dbReference type="SAM" id="SignalP"/>
    </source>
</evidence>
<comment type="caution">
    <text evidence="5">The sequence shown here is derived from an EMBL/GenBank/DDBJ whole genome shotgun (WGS) entry which is preliminary data.</text>
</comment>
<dbReference type="AlphaFoldDB" id="A0A927GS71"/>
<dbReference type="InterPro" id="IPR042178">
    <property type="entry name" value="Serpin_sf_1"/>
</dbReference>
<dbReference type="PROSITE" id="PS51257">
    <property type="entry name" value="PROKAR_LIPOPROTEIN"/>
    <property type="match status" value="1"/>
</dbReference>
<feature type="region of interest" description="Disordered" evidence="2">
    <location>
        <begin position="30"/>
        <end position="58"/>
    </location>
</feature>
<dbReference type="InterPro" id="IPR023796">
    <property type="entry name" value="Serpin_dom"/>
</dbReference>
<dbReference type="PANTHER" id="PTHR11461:SF211">
    <property type="entry name" value="GH10112P-RELATED"/>
    <property type="match status" value="1"/>
</dbReference>
<dbReference type="Proteomes" id="UP000621560">
    <property type="component" value="Unassembled WGS sequence"/>
</dbReference>
<dbReference type="Gene3D" id="2.30.39.10">
    <property type="entry name" value="Alpha-1-antitrypsin, domain 1"/>
    <property type="match status" value="1"/>
</dbReference>
<evidence type="ECO:0000259" key="4">
    <source>
        <dbReference type="SMART" id="SM00093"/>
    </source>
</evidence>
<comment type="similarity">
    <text evidence="1">Belongs to the serpin family.</text>
</comment>